<dbReference type="AlphaFoldDB" id="A0A7R8WUR4"/>
<name>A0A7R8WUR4_9CRUS</name>
<reference evidence="3" key="1">
    <citation type="submission" date="2020-11" db="EMBL/GenBank/DDBJ databases">
        <authorList>
            <person name="Tran Van P."/>
        </authorList>
    </citation>
    <scope>NUCLEOTIDE SEQUENCE</scope>
</reference>
<gene>
    <name evidence="3" type="ORF">CTOB1V02_LOCUS13355</name>
</gene>
<dbReference type="PANTHER" id="PTHR31640:SF1">
    <property type="entry name" value="BRIDGE-LIKE LIPID TRANSFER PROTEIN FAMILY MEMBER 1"/>
    <property type="match status" value="1"/>
</dbReference>
<feature type="region of interest" description="Disordered" evidence="1">
    <location>
        <begin position="65"/>
        <end position="104"/>
    </location>
</feature>
<dbReference type="Pfam" id="PF25040">
    <property type="entry name" value="BLTP1_C"/>
    <property type="match status" value="1"/>
</dbReference>
<feature type="compositionally biased region" description="Low complexity" evidence="1">
    <location>
        <begin position="1"/>
        <end position="22"/>
    </location>
</feature>
<dbReference type="GO" id="GO:0098793">
    <property type="term" value="C:presynapse"/>
    <property type="evidence" value="ECO:0007669"/>
    <property type="project" value="GOC"/>
</dbReference>
<feature type="region of interest" description="Disordered" evidence="1">
    <location>
        <begin position="1"/>
        <end position="46"/>
    </location>
</feature>
<protein>
    <recommendedName>
        <fullName evidence="2">Bridge-like lipid transfer protein family member 1 C-terminal domain-containing protein</fullName>
    </recommendedName>
</protein>
<dbReference type="GO" id="GO:0048488">
    <property type="term" value="P:synaptic vesicle endocytosis"/>
    <property type="evidence" value="ECO:0007669"/>
    <property type="project" value="TreeGrafter"/>
</dbReference>
<organism evidence="3">
    <name type="scientific">Cyprideis torosa</name>
    <dbReference type="NCBI Taxonomy" id="163714"/>
    <lineage>
        <taxon>Eukaryota</taxon>
        <taxon>Metazoa</taxon>
        <taxon>Ecdysozoa</taxon>
        <taxon>Arthropoda</taxon>
        <taxon>Crustacea</taxon>
        <taxon>Oligostraca</taxon>
        <taxon>Ostracoda</taxon>
        <taxon>Podocopa</taxon>
        <taxon>Podocopida</taxon>
        <taxon>Cytherocopina</taxon>
        <taxon>Cytheroidea</taxon>
        <taxon>Cytherideidae</taxon>
        <taxon>Cyprideis</taxon>
    </lineage>
</organism>
<dbReference type="InterPro" id="IPR056742">
    <property type="entry name" value="BLTP1_C"/>
</dbReference>
<feature type="compositionally biased region" description="Polar residues" evidence="1">
    <location>
        <begin position="23"/>
        <end position="46"/>
    </location>
</feature>
<dbReference type="PANTHER" id="PTHR31640">
    <property type="entry name" value="TRANSMEMBRANE PROTEIN KIAA1109"/>
    <property type="match status" value="1"/>
</dbReference>
<dbReference type="InterPro" id="IPR033616">
    <property type="entry name" value="BLTP1"/>
</dbReference>
<feature type="region of interest" description="Disordered" evidence="1">
    <location>
        <begin position="319"/>
        <end position="340"/>
    </location>
</feature>
<feature type="domain" description="Bridge-like lipid transfer protein family member 1 C-terminal" evidence="2">
    <location>
        <begin position="33"/>
        <end position="329"/>
    </location>
</feature>
<feature type="compositionally biased region" description="Polar residues" evidence="1">
    <location>
        <begin position="329"/>
        <end position="340"/>
    </location>
</feature>
<dbReference type="EMBL" id="OB673315">
    <property type="protein sequence ID" value="CAD7235540.1"/>
    <property type="molecule type" value="Genomic_DNA"/>
</dbReference>
<dbReference type="OrthoDB" id="10051416at2759"/>
<feature type="non-terminal residue" evidence="3">
    <location>
        <position position="1"/>
    </location>
</feature>
<evidence type="ECO:0000256" key="1">
    <source>
        <dbReference type="SAM" id="MobiDB-lite"/>
    </source>
</evidence>
<sequence length="340" mass="36808">NRQPVTPGSSGSPQQGLSPRSPTLNSLTQASSPTPPSWGSQAKTQPQVDFEFDVKVLINSGKCVLHNKTPSNSQQHQDEHPKRGRHTLEPIGEGVSPASPRMGSRTLGNSGATALTSSGRLKQPQSYTGISGEATTFLIPGLDVKVHYVSKTDRGFEPVVGLPASSSSPAFLDEPVAHQSSRSRSSSSNLTSPAISAASSKRASLFTWLSLHSVPKEILVTPAILDFLEQALEPIPMAESRDVEEDEEAVTPPYIHSPVSQTDSSSSTSVYAYSSFPVDVIVYFHMQHSVFRFSCLPYSRVECLLKLPSLDLVFSSKRSESRDEECSEPTLTPLMSQQQR</sequence>
<evidence type="ECO:0000259" key="2">
    <source>
        <dbReference type="Pfam" id="PF25040"/>
    </source>
</evidence>
<proteinExistence type="predicted"/>
<accession>A0A7R8WUR4</accession>
<feature type="region of interest" description="Disordered" evidence="1">
    <location>
        <begin position="171"/>
        <end position="192"/>
    </location>
</feature>
<evidence type="ECO:0000313" key="3">
    <source>
        <dbReference type="EMBL" id="CAD7235540.1"/>
    </source>
</evidence>